<feature type="signal peptide" evidence="1">
    <location>
        <begin position="1"/>
        <end position="18"/>
    </location>
</feature>
<accession>A0A811NM33</accession>
<comment type="caution">
    <text evidence="3">The sequence shown here is derived from an EMBL/GenBank/DDBJ whole genome shotgun (WGS) entry which is preliminary data.</text>
</comment>
<proteinExistence type="predicted"/>
<dbReference type="Pfam" id="PF03181">
    <property type="entry name" value="BURP"/>
    <property type="match status" value="1"/>
</dbReference>
<dbReference type="PROSITE" id="PS51277">
    <property type="entry name" value="BURP"/>
    <property type="match status" value="1"/>
</dbReference>
<feature type="chain" id="PRO_5032594593" description="BURP domain-containing protein" evidence="1">
    <location>
        <begin position="19"/>
        <end position="413"/>
    </location>
</feature>
<evidence type="ECO:0000313" key="4">
    <source>
        <dbReference type="Proteomes" id="UP000604825"/>
    </source>
</evidence>
<dbReference type="OrthoDB" id="989869at2759"/>
<dbReference type="InterPro" id="IPR044816">
    <property type="entry name" value="BURP"/>
</dbReference>
<dbReference type="EMBL" id="CAJGYO010000004">
    <property type="protein sequence ID" value="CAD6224781.1"/>
    <property type="molecule type" value="Genomic_DNA"/>
</dbReference>
<reference evidence="3" key="1">
    <citation type="submission" date="2020-10" db="EMBL/GenBank/DDBJ databases">
        <authorList>
            <person name="Han B."/>
            <person name="Lu T."/>
            <person name="Zhao Q."/>
            <person name="Huang X."/>
            <person name="Zhao Y."/>
        </authorList>
    </citation>
    <scope>NUCLEOTIDE SEQUENCE</scope>
</reference>
<protein>
    <recommendedName>
        <fullName evidence="2">BURP domain-containing protein</fullName>
    </recommendedName>
</protein>
<dbReference type="AlphaFoldDB" id="A0A811NM33"/>
<keyword evidence="4" id="KW-1185">Reference proteome</keyword>
<dbReference type="PANTHER" id="PTHR31236:SF27">
    <property type="entry name" value="BURP DOMAIN-CONTAINING PROTEIN 4"/>
    <property type="match status" value="1"/>
</dbReference>
<name>A0A811NM33_9POAL</name>
<gene>
    <name evidence="3" type="ORF">NCGR_LOCUS16979</name>
</gene>
<organism evidence="3 4">
    <name type="scientific">Miscanthus lutarioriparius</name>
    <dbReference type="NCBI Taxonomy" id="422564"/>
    <lineage>
        <taxon>Eukaryota</taxon>
        <taxon>Viridiplantae</taxon>
        <taxon>Streptophyta</taxon>
        <taxon>Embryophyta</taxon>
        <taxon>Tracheophyta</taxon>
        <taxon>Spermatophyta</taxon>
        <taxon>Magnoliopsida</taxon>
        <taxon>Liliopsida</taxon>
        <taxon>Poales</taxon>
        <taxon>Poaceae</taxon>
        <taxon>PACMAD clade</taxon>
        <taxon>Panicoideae</taxon>
        <taxon>Andropogonodae</taxon>
        <taxon>Andropogoneae</taxon>
        <taxon>Saccharinae</taxon>
        <taxon>Miscanthus</taxon>
    </lineage>
</organism>
<dbReference type="Proteomes" id="UP000604825">
    <property type="component" value="Unassembled WGS sequence"/>
</dbReference>
<evidence type="ECO:0000259" key="2">
    <source>
        <dbReference type="PROSITE" id="PS51277"/>
    </source>
</evidence>
<dbReference type="PANTHER" id="PTHR31236">
    <property type="entry name" value="BURP DOMAIN PROTEIN USPL1-LIKE"/>
    <property type="match status" value="1"/>
</dbReference>
<evidence type="ECO:0000313" key="3">
    <source>
        <dbReference type="EMBL" id="CAD6224781.1"/>
    </source>
</evidence>
<sequence length="413" mass="44209">MGYRAVALLLLTLAVAVALPSSAAGARGAARTGSSTEAISIQDIDAVFFPSPAQDQEVDPTGTKSITSTLMSAGAASRESSFTPEAYNVKWNHKRDHNPPHDGVAAHWNSFTPEAYPAWSLKGDPSPSLGGVATQQSSFTPEAYPVKCKGPFPPSTEGGCPPPHAYVAETTLARRHDDLHVETGMLFTRSSMFPGAILPEGTKFAGNGFPDPRRFVFREDADAIPFSYKQIDTILRTFGVPRGSKKADQVAATLRTCEAKSPEPHTCATSKQAEVEFAASSLATRISELRAVVTVVHGKKDAARYTVAPNGVARIGKAGRGAMVPCHLMAYPYMVHYCHRLADVEALRVELMGFGDDGHAAAAASGATAIAMCHANTTSWDARYFQMLNATRGEEICHFMPRNYVLWLPAAAL</sequence>
<feature type="domain" description="BURP" evidence="2">
    <location>
        <begin position="186"/>
        <end position="410"/>
    </location>
</feature>
<keyword evidence="1" id="KW-0732">Signal</keyword>
<evidence type="ECO:0000256" key="1">
    <source>
        <dbReference type="SAM" id="SignalP"/>
    </source>
</evidence>
<dbReference type="InterPro" id="IPR004873">
    <property type="entry name" value="BURP_dom"/>
</dbReference>
<dbReference type="SMART" id="SM01045">
    <property type="entry name" value="BURP"/>
    <property type="match status" value="1"/>
</dbReference>